<comment type="caution">
    <text evidence="3">The sequence shown here is derived from an EMBL/GenBank/DDBJ whole genome shotgun (WGS) entry which is preliminary data.</text>
</comment>
<gene>
    <name evidence="3" type="ORF">PGLA2088_LOCUS19846</name>
</gene>
<name>A0A813JDV9_POLGL</name>
<feature type="domain" description="Ubiquitin-like" evidence="2">
    <location>
        <begin position="24"/>
        <end position="82"/>
    </location>
</feature>
<evidence type="ECO:0000313" key="4">
    <source>
        <dbReference type="Proteomes" id="UP000626109"/>
    </source>
</evidence>
<dbReference type="Pfam" id="PF00240">
    <property type="entry name" value="ubiquitin"/>
    <property type="match status" value="1"/>
</dbReference>
<dbReference type="CDD" id="cd17039">
    <property type="entry name" value="Ubl_ubiquitin_like"/>
    <property type="match status" value="1"/>
</dbReference>
<dbReference type="InterPro" id="IPR029071">
    <property type="entry name" value="Ubiquitin-like_domsf"/>
</dbReference>
<feature type="region of interest" description="Disordered" evidence="1">
    <location>
        <begin position="108"/>
        <end position="131"/>
    </location>
</feature>
<dbReference type="Proteomes" id="UP000626109">
    <property type="component" value="Unassembled WGS sequence"/>
</dbReference>
<evidence type="ECO:0000259" key="2">
    <source>
        <dbReference type="PROSITE" id="PS50053"/>
    </source>
</evidence>
<protein>
    <recommendedName>
        <fullName evidence="2">Ubiquitin-like domain-containing protein</fullName>
    </recommendedName>
</protein>
<dbReference type="InterPro" id="IPR000626">
    <property type="entry name" value="Ubiquitin-like_dom"/>
</dbReference>
<evidence type="ECO:0000313" key="3">
    <source>
        <dbReference type="EMBL" id="CAE8676385.1"/>
    </source>
</evidence>
<dbReference type="SMART" id="SM00213">
    <property type="entry name" value="UBQ"/>
    <property type="match status" value="1"/>
</dbReference>
<organism evidence="3 4">
    <name type="scientific">Polarella glacialis</name>
    <name type="common">Dinoflagellate</name>
    <dbReference type="NCBI Taxonomy" id="89957"/>
    <lineage>
        <taxon>Eukaryota</taxon>
        <taxon>Sar</taxon>
        <taxon>Alveolata</taxon>
        <taxon>Dinophyceae</taxon>
        <taxon>Suessiales</taxon>
        <taxon>Suessiaceae</taxon>
        <taxon>Polarella</taxon>
    </lineage>
</organism>
<evidence type="ECO:0000256" key="1">
    <source>
        <dbReference type="SAM" id="MobiDB-lite"/>
    </source>
</evidence>
<proteinExistence type="predicted"/>
<sequence>MLLLVRLPTFVITFSDERGDLLIPSTSVSSIKSRIQMILAYPAEQQCLVYADHPQMEDDHPLSYYGIDSDCQIGVVLRLRGGSVTEVKVRLPWQTTITLECSFGRGHGQGSQGHDLRQGRFPTSKAKAPSL</sequence>
<dbReference type="Gene3D" id="3.10.20.90">
    <property type="entry name" value="Phosphatidylinositol 3-kinase Catalytic Subunit, Chain A, domain 1"/>
    <property type="match status" value="1"/>
</dbReference>
<reference evidence="3" key="1">
    <citation type="submission" date="2021-02" db="EMBL/GenBank/DDBJ databases">
        <authorList>
            <person name="Dougan E. K."/>
            <person name="Rhodes N."/>
            <person name="Thang M."/>
            <person name="Chan C."/>
        </authorList>
    </citation>
    <scope>NUCLEOTIDE SEQUENCE</scope>
</reference>
<dbReference type="EMBL" id="CAJNNW010025238">
    <property type="protein sequence ID" value="CAE8676385.1"/>
    <property type="molecule type" value="Genomic_DNA"/>
</dbReference>
<dbReference type="SUPFAM" id="SSF54236">
    <property type="entry name" value="Ubiquitin-like"/>
    <property type="match status" value="1"/>
</dbReference>
<dbReference type="AlphaFoldDB" id="A0A813JDV9"/>
<accession>A0A813JDV9</accession>
<dbReference type="PROSITE" id="PS50053">
    <property type="entry name" value="UBIQUITIN_2"/>
    <property type="match status" value="1"/>
</dbReference>